<keyword evidence="3" id="KW-0862">Zinc</keyword>
<feature type="domain" description="Yippee" evidence="5">
    <location>
        <begin position="12"/>
        <end position="109"/>
    </location>
</feature>
<dbReference type="InterPro" id="IPR034751">
    <property type="entry name" value="Yippee"/>
</dbReference>
<evidence type="ECO:0000259" key="5">
    <source>
        <dbReference type="PROSITE" id="PS51792"/>
    </source>
</evidence>
<dbReference type="Pfam" id="PF03226">
    <property type="entry name" value="Yippee-Mis18"/>
    <property type="match status" value="1"/>
</dbReference>
<comment type="similarity">
    <text evidence="1 4">Belongs to the yippee family.</text>
</comment>
<keyword evidence="2" id="KW-0479">Metal-binding</keyword>
<evidence type="ECO:0000313" key="6">
    <source>
        <dbReference type="EMBL" id="QFS19071.1"/>
    </source>
</evidence>
<dbReference type="EMBL" id="MN496010">
    <property type="protein sequence ID" value="QFS19071.1"/>
    <property type="molecule type" value="mRNA"/>
</dbReference>
<dbReference type="PROSITE" id="PS51792">
    <property type="entry name" value="YIPPEE"/>
    <property type="match status" value="1"/>
</dbReference>
<dbReference type="InterPro" id="IPR004910">
    <property type="entry name" value="Yippee/Mis18/Cereblon"/>
</dbReference>
<evidence type="ECO:0000256" key="3">
    <source>
        <dbReference type="ARBA" id="ARBA00022833"/>
    </source>
</evidence>
<name>A0A6B7NT14_9MARC</name>
<evidence type="ECO:0000256" key="2">
    <source>
        <dbReference type="ARBA" id="ARBA00022723"/>
    </source>
</evidence>
<protein>
    <recommendedName>
        <fullName evidence="4">Protein yippee-like</fullName>
    </recommendedName>
</protein>
<proteinExistence type="evidence at transcript level"/>
<dbReference type="AlphaFoldDB" id="A0A6B7NT14"/>
<dbReference type="InterPro" id="IPR039058">
    <property type="entry name" value="Yippee_fam"/>
</dbReference>
<organism evidence="6">
    <name type="scientific">Apopellia endiviifolia</name>
    <name type="common">species B</name>
    <dbReference type="NCBI Taxonomy" id="119729"/>
    <lineage>
        <taxon>Eukaryota</taxon>
        <taxon>Viridiplantae</taxon>
        <taxon>Streptophyta</taxon>
        <taxon>Embryophyta</taxon>
        <taxon>Marchantiophyta</taxon>
        <taxon>Jungermanniopsida</taxon>
        <taxon>Pelliidae</taxon>
        <taxon>Pelliales</taxon>
        <taxon>Pelliaceae</taxon>
        <taxon>Apopellia</taxon>
    </lineage>
</organism>
<accession>A0A6B7NT14</accession>
<reference evidence="6" key="1">
    <citation type="submission" date="2019-09" db="EMBL/GenBank/DDBJ databases">
        <title>RNA-seq analysis of differentially expressed genes between male and female gametophytes of simple thalloid liverwort Pellia endiviifolia sp B.</title>
        <authorList>
            <person name="Sierocka I."/>
            <person name="Alaba S."/>
            <person name="Jarmolowski A."/>
            <person name="Karlowski W.M."/>
            <person name="Szweykowska-Kulinska Z."/>
        </authorList>
    </citation>
    <scope>NUCLEOTIDE SEQUENCE</scope>
</reference>
<evidence type="ECO:0000256" key="1">
    <source>
        <dbReference type="ARBA" id="ARBA00005613"/>
    </source>
</evidence>
<dbReference type="PANTHER" id="PTHR13848">
    <property type="entry name" value="PROTEIN YIPPEE-LIKE CG15309-RELATED"/>
    <property type="match status" value="1"/>
</dbReference>
<evidence type="ECO:0000256" key="4">
    <source>
        <dbReference type="RuleBase" id="RU110713"/>
    </source>
</evidence>
<sequence>MGKLYLIQLDGRIYSCRYCHSHLANCDELVSKYFHCRHGKAYLFKTVVNVSVGPQEDRMMTTGLHTVADIYCNCCQQIVGWKYEVAHEVSQKYKEGKFILERAKVVDGDGAGTDYYLGSHPVGSDAEDI</sequence>
<dbReference type="GO" id="GO:0046872">
    <property type="term" value="F:metal ion binding"/>
    <property type="evidence" value="ECO:0007669"/>
    <property type="project" value="UniProtKB-KW"/>
</dbReference>